<name>A0A1V6RS00_9EURO</name>
<feature type="region of interest" description="Disordered" evidence="1">
    <location>
        <begin position="40"/>
        <end position="120"/>
    </location>
</feature>
<dbReference type="EMBL" id="MDYP01000032">
    <property type="protein sequence ID" value="OQE04545.1"/>
    <property type="molecule type" value="Genomic_DNA"/>
</dbReference>
<keyword evidence="3" id="KW-1185">Reference proteome</keyword>
<accession>A0A1V6RS00</accession>
<dbReference type="AlphaFoldDB" id="A0A1V6RS00"/>
<proteinExistence type="predicted"/>
<feature type="compositionally biased region" description="Polar residues" evidence="1">
    <location>
        <begin position="91"/>
        <end position="107"/>
    </location>
</feature>
<feature type="compositionally biased region" description="Polar residues" evidence="1">
    <location>
        <begin position="40"/>
        <end position="69"/>
    </location>
</feature>
<organism evidence="2 3">
    <name type="scientific">Penicillium vulpinum</name>
    <dbReference type="NCBI Taxonomy" id="29845"/>
    <lineage>
        <taxon>Eukaryota</taxon>
        <taxon>Fungi</taxon>
        <taxon>Dikarya</taxon>
        <taxon>Ascomycota</taxon>
        <taxon>Pezizomycotina</taxon>
        <taxon>Eurotiomycetes</taxon>
        <taxon>Eurotiomycetidae</taxon>
        <taxon>Eurotiales</taxon>
        <taxon>Aspergillaceae</taxon>
        <taxon>Penicillium</taxon>
    </lineage>
</organism>
<reference evidence="3" key="1">
    <citation type="journal article" date="2017" name="Nat. Microbiol.">
        <title>Global analysis of biosynthetic gene clusters reveals vast potential of secondary metabolite production in Penicillium species.</title>
        <authorList>
            <person name="Nielsen J.C."/>
            <person name="Grijseels S."/>
            <person name="Prigent S."/>
            <person name="Ji B."/>
            <person name="Dainat J."/>
            <person name="Nielsen K.F."/>
            <person name="Frisvad J.C."/>
            <person name="Workman M."/>
            <person name="Nielsen J."/>
        </authorList>
    </citation>
    <scope>NUCLEOTIDE SEQUENCE [LARGE SCALE GENOMIC DNA]</scope>
    <source>
        <strain evidence="3">IBT 29486</strain>
    </source>
</reference>
<sequence>MTWSLDETVSHDSSIVNERCWETGYLDDLNESPFSHSQYSFLATNQNMPHPTQDQARSASNTKYTSQYSVAEAPQPLDQPTSPPLQHAHAMQSTPQRMPNRGTQARTQRSRVCPRPRKAE</sequence>
<evidence type="ECO:0000313" key="2">
    <source>
        <dbReference type="EMBL" id="OQE04545.1"/>
    </source>
</evidence>
<evidence type="ECO:0000313" key="3">
    <source>
        <dbReference type="Proteomes" id="UP000191518"/>
    </source>
</evidence>
<dbReference type="STRING" id="29845.A0A1V6RS00"/>
<evidence type="ECO:0000256" key="1">
    <source>
        <dbReference type="SAM" id="MobiDB-lite"/>
    </source>
</evidence>
<gene>
    <name evidence="2" type="ORF">PENVUL_c032G02316</name>
</gene>
<comment type="caution">
    <text evidence="2">The sequence shown here is derived from an EMBL/GenBank/DDBJ whole genome shotgun (WGS) entry which is preliminary data.</text>
</comment>
<protein>
    <submittedName>
        <fullName evidence="2">Uncharacterized protein</fullName>
    </submittedName>
</protein>
<feature type="compositionally biased region" description="Basic residues" evidence="1">
    <location>
        <begin position="108"/>
        <end position="120"/>
    </location>
</feature>
<dbReference type="Proteomes" id="UP000191518">
    <property type="component" value="Unassembled WGS sequence"/>
</dbReference>